<dbReference type="GO" id="GO:0005576">
    <property type="term" value="C:extracellular region"/>
    <property type="evidence" value="ECO:0007669"/>
    <property type="project" value="UniProtKB-SubCell"/>
</dbReference>
<gene>
    <name evidence="13" type="ORF">PPTG_10339</name>
</gene>
<comment type="subcellular location">
    <subcellularLocation>
        <location evidence="1">Secreted</location>
    </subcellularLocation>
</comment>
<evidence type="ECO:0000256" key="8">
    <source>
        <dbReference type="ARBA" id="ARBA00023085"/>
    </source>
</evidence>
<accession>W2QE68</accession>
<evidence type="ECO:0000313" key="13">
    <source>
        <dbReference type="EMBL" id="ETN11462.1"/>
    </source>
</evidence>
<dbReference type="InterPro" id="IPR000070">
    <property type="entry name" value="Pectinesterase_cat"/>
</dbReference>
<protein>
    <recommendedName>
        <fullName evidence="4 11">Pectinesterase</fullName>
        <ecNumber evidence="4 11">3.1.1.11</ecNumber>
    </recommendedName>
</protein>
<dbReference type="EMBL" id="KI669579">
    <property type="protein sequence ID" value="ETN11462.1"/>
    <property type="molecule type" value="Genomic_DNA"/>
</dbReference>
<dbReference type="PROSITE" id="PS00503">
    <property type="entry name" value="PECTINESTERASE_2"/>
    <property type="match status" value="1"/>
</dbReference>
<dbReference type="GO" id="GO:0045490">
    <property type="term" value="P:pectin catabolic process"/>
    <property type="evidence" value="ECO:0007669"/>
    <property type="project" value="UniProtKB-UniRule"/>
</dbReference>
<dbReference type="InterPro" id="IPR033131">
    <property type="entry name" value="Pectinesterase_Asp_AS"/>
</dbReference>
<dbReference type="EC" id="3.1.1.11" evidence="4 11"/>
<dbReference type="InterPro" id="IPR011050">
    <property type="entry name" value="Pectin_lyase_fold/virulence"/>
</dbReference>
<dbReference type="FunFam" id="2.160.20.10:FF:000014">
    <property type="entry name" value="Pectinesterase"/>
    <property type="match status" value="1"/>
</dbReference>
<dbReference type="Pfam" id="PF01095">
    <property type="entry name" value="Pectinesterase"/>
    <property type="match status" value="1"/>
</dbReference>
<dbReference type="PANTHER" id="PTHR31321">
    <property type="entry name" value="ACYL-COA THIOESTER HYDROLASE YBHC-RELATED"/>
    <property type="match status" value="1"/>
</dbReference>
<proteinExistence type="inferred from homology"/>
<feature type="active site" evidence="10">
    <location>
        <position position="245"/>
    </location>
</feature>
<dbReference type="VEuPathDB" id="FungiDB:PPTG_10339"/>
<dbReference type="OMA" id="SAGWEQW"/>
<sequence>MPSHAVQYATKGSISSHTHRARFVTLCTVIRCCRPYSNFSSKPLKPQQLMQTLALLFALAGVIATAEGACTGPNTRTMPPPGAIVVDATGVYNGSFKTVSEGVTKLSTSTGDHTLFLMPGTYKEKVIIPQLKGKLIVQGYTCDTTSYASNQVTITHAMAQRDVPASITKNRNDYTTTLLLKSSNVKVYNLNVANTAGNVGQAIAMKVDGANYGIYACKITGYQDTLYANNGPALFAKSYISGAIDFVFGLYAKAWFESCDIESVGYGCVTANGRTDNSNPSEYVFNNVRVFGSKPEQAFLGRPWRPYARVVFQNSDLSDVINPEGWQKWNGDNNTANVYFKEYKNRGAGAATNKRVAFSGTLQNPVTITEILGSDFNSAWWVDKSFM</sequence>
<dbReference type="GO" id="GO:0030599">
    <property type="term" value="F:pectinesterase activity"/>
    <property type="evidence" value="ECO:0007669"/>
    <property type="project" value="UniProtKB-UniRule"/>
</dbReference>
<keyword evidence="6" id="KW-0732">Signal</keyword>
<organism evidence="13 14">
    <name type="scientific">Phytophthora nicotianae (strain INRA-310)</name>
    <name type="common">Phytophthora parasitica</name>
    <dbReference type="NCBI Taxonomy" id="761204"/>
    <lineage>
        <taxon>Eukaryota</taxon>
        <taxon>Sar</taxon>
        <taxon>Stramenopiles</taxon>
        <taxon>Oomycota</taxon>
        <taxon>Peronosporomycetes</taxon>
        <taxon>Peronosporales</taxon>
        <taxon>Peronosporaceae</taxon>
        <taxon>Phytophthora</taxon>
    </lineage>
</organism>
<dbReference type="Proteomes" id="UP000018817">
    <property type="component" value="Unassembled WGS sequence"/>
</dbReference>
<evidence type="ECO:0000256" key="6">
    <source>
        <dbReference type="ARBA" id="ARBA00022729"/>
    </source>
</evidence>
<evidence type="ECO:0000256" key="10">
    <source>
        <dbReference type="PROSITE-ProRule" id="PRU10040"/>
    </source>
</evidence>
<dbReference type="STRING" id="761204.W2QE68"/>
<dbReference type="GeneID" id="20179980"/>
<dbReference type="Gene3D" id="2.160.20.10">
    <property type="entry name" value="Single-stranded right-handed beta-helix, Pectin lyase-like"/>
    <property type="match status" value="1"/>
</dbReference>
<keyword evidence="8 11" id="KW-0063">Aspartyl esterase</keyword>
<dbReference type="PANTHER" id="PTHR31321:SF57">
    <property type="entry name" value="PECTINESTERASE 53-RELATED"/>
    <property type="match status" value="1"/>
</dbReference>
<dbReference type="RefSeq" id="XP_008903261.1">
    <property type="nucleotide sequence ID" value="XM_008905013.1"/>
</dbReference>
<dbReference type="SUPFAM" id="SSF51126">
    <property type="entry name" value="Pectin lyase-like"/>
    <property type="match status" value="1"/>
</dbReference>
<comment type="catalytic activity">
    <reaction evidence="9 11">
        <text>[(1-&gt;4)-alpha-D-galacturonosyl methyl ester](n) + n H2O = [(1-&gt;4)-alpha-D-galacturonosyl](n) + n methanol + n H(+)</text>
        <dbReference type="Rhea" id="RHEA:22380"/>
        <dbReference type="Rhea" id="RHEA-COMP:14570"/>
        <dbReference type="Rhea" id="RHEA-COMP:14573"/>
        <dbReference type="ChEBI" id="CHEBI:15377"/>
        <dbReference type="ChEBI" id="CHEBI:15378"/>
        <dbReference type="ChEBI" id="CHEBI:17790"/>
        <dbReference type="ChEBI" id="CHEBI:140522"/>
        <dbReference type="ChEBI" id="CHEBI:140523"/>
        <dbReference type="EC" id="3.1.1.11"/>
    </reaction>
</comment>
<name>W2QE68_PHYN3</name>
<keyword evidence="7 11" id="KW-0378">Hydrolase</keyword>
<evidence type="ECO:0000256" key="9">
    <source>
        <dbReference type="ARBA" id="ARBA00047928"/>
    </source>
</evidence>
<comment type="pathway">
    <text evidence="2 11">Glycan metabolism; pectin degradation; 2-dehydro-3-deoxy-D-gluconate from pectin: step 1/5.</text>
</comment>
<comment type="similarity">
    <text evidence="3">Belongs to the pectinesterase family.</text>
</comment>
<dbReference type="UniPathway" id="UPA00545">
    <property type="reaction ID" value="UER00823"/>
</dbReference>
<reference evidence="13 14" key="2">
    <citation type="submission" date="2013-11" db="EMBL/GenBank/DDBJ databases">
        <title>The Genome Sequence of Phytophthora parasitica INRA-310.</title>
        <authorList>
            <consortium name="The Broad Institute Genomics Platform"/>
            <person name="Russ C."/>
            <person name="Tyler B."/>
            <person name="Panabieres F."/>
            <person name="Shan W."/>
            <person name="Tripathy S."/>
            <person name="Grunwald N."/>
            <person name="Machado M."/>
            <person name="Johnson C.S."/>
            <person name="Arredondo F."/>
            <person name="Hong C."/>
            <person name="Coffey M."/>
            <person name="Young S.K."/>
            <person name="Zeng Q."/>
            <person name="Gargeya S."/>
            <person name="Fitzgerald M."/>
            <person name="Abouelleil A."/>
            <person name="Alvarado L."/>
            <person name="Chapman S.B."/>
            <person name="Gainer-Dewar J."/>
            <person name="Goldberg J."/>
            <person name="Griggs A."/>
            <person name="Gujja S."/>
            <person name="Hansen M."/>
            <person name="Howarth C."/>
            <person name="Imamovic A."/>
            <person name="Ireland A."/>
            <person name="Larimer J."/>
            <person name="McCowan C."/>
            <person name="Murphy C."/>
            <person name="Pearson M."/>
            <person name="Poon T.W."/>
            <person name="Priest M."/>
            <person name="Roberts A."/>
            <person name="Saif S."/>
            <person name="Shea T."/>
            <person name="Sykes S."/>
            <person name="Wortman J."/>
            <person name="Nusbaum C."/>
            <person name="Birren B."/>
        </authorList>
    </citation>
    <scope>NUCLEOTIDE SEQUENCE [LARGE SCALE GENOMIC DNA]</scope>
    <source>
        <strain evidence="13 14">INRA-310</strain>
    </source>
</reference>
<evidence type="ECO:0000313" key="14">
    <source>
        <dbReference type="Proteomes" id="UP000018817"/>
    </source>
</evidence>
<dbReference type="GO" id="GO:0042545">
    <property type="term" value="P:cell wall modification"/>
    <property type="evidence" value="ECO:0007669"/>
    <property type="project" value="UniProtKB-UniRule"/>
</dbReference>
<dbReference type="InterPro" id="IPR012334">
    <property type="entry name" value="Pectin_lyas_fold"/>
</dbReference>
<dbReference type="OrthoDB" id="2019149at2759"/>
<keyword evidence="5" id="KW-0964">Secreted</keyword>
<evidence type="ECO:0000256" key="1">
    <source>
        <dbReference type="ARBA" id="ARBA00004613"/>
    </source>
</evidence>
<dbReference type="AlphaFoldDB" id="W2QE68"/>
<evidence type="ECO:0000256" key="3">
    <source>
        <dbReference type="ARBA" id="ARBA00008891"/>
    </source>
</evidence>
<reference evidence="14" key="1">
    <citation type="submission" date="2011-12" db="EMBL/GenBank/DDBJ databases">
        <authorList>
            <consortium name="The Broad Institute Genome Sequencing Platform"/>
            <person name="Russ C."/>
            <person name="Tyler B."/>
            <person name="Panabieres F."/>
            <person name="Shan W."/>
            <person name="Tripathy S."/>
            <person name="Grunwald N."/>
            <person name="Machado M."/>
            <person name="Young S.K."/>
            <person name="Zeng Q."/>
            <person name="Gargeya S."/>
            <person name="Fitzgerald M."/>
            <person name="Haas B."/>
            <person name="Abouelleil A."/>
            <person name="Alvarado L."/>
            <person name="Arachchi H.M."/>
            <person name="Berlin A."/>
            <person name="Chapman S.B."/>
            <person name="Gearin G."/>
            <person name="Goldberg J."/>
            <person name="Griggs A."/>
            <person name="Gujja S."/>
            <person name="Hansen M."/>
            <person name="Heiman D."/>
            <person name="Howarth C."/>
            <person name="Larimer J."/>
            <person name="Lui A."/>
            <person name="MacDonald P.J.P."/>
            <person name="McCowen C."/>
            <person name="Montmayeur A."/>
            <person name="Murphy C."/>
            <person name="Neiman D."/>
            <person name="Pearson M."/>
            <person name="Priest M."/>
            <person name="Roberts A."/>
            <person name="Saif S."/>
            <person name="Shea T."/>
            <person name="Sisk P."/>
            <person name="Stolte C."/>
            <person name="Sykes S."/>
            <person name="Wortman J."/>
            <person name="Nusbaum C."/>
            <person name="Birren B."/>
        </authorList>
    </citation>
    <scope>NUCLEOTIDE SEQUENCE [LARGE SCALE GENOMIC DNA]</scope>
    <source>
        <strain evidence="14">INRA-310</strain>
    </source>
</reference>
<evidence type="ECO:0000259" key="12">
    <source>
        <dbReference type="Pfam" id="PF01095"/>
    </source>
</evidence>
<feature type="domain" description="Pectinesterase catalytic" evidence="12">
    <location>
        <begin position="93"/>
        <end position="361"/>
    </location>
</feature>
<evidence type="ECO:0000256" key="4">
    <source>
        <dbReference type="ARBA" id="ARBA00013229"/>
    </source>
</evidence>
<evidence type="ECO:0000256" key="7">
    <source>
        <dbReference type="ARBA" id="ARBA00022801"/>
    </source>
</evidence>
<evidence type="ECO:0000256" key="11">
    <source>
        <dbReference type="RuleBase" id="RU000589"/>
    </source>
</evidence>
<evidence type="ECO:0000256" key="2">
    <source>
        <dbReference type="ARBA" id="ARBA00005184"/>
    </source>
</evidence>
<evidence type="ECO:0000256" key="5">
    <source>
        <dbReference type="ARBA" id="ARBA00022525"/>
    </source>
</evidence>